<evidence type="ECO:0000313" key="1">
    <source>
        <dbReference type="EMBL" id="SCW77227.1"/>
    </source>
</evidence>
<proteinExistence type="predicted"/>
<sequence>MNNSDANKAQSALGRAIALWNQGRDISFHHAQELREDGYDVAALRRFHFKLAL</sequence>
<dbReference type="AlphaFoldDB" id="A0A1G4T7Q6"/>
<dbReference type="RefSeq" id="WP_167363964.1">
    <property type="nucleotide sequence ID" value="NZ_FMTM01000008.1"/>
</dbReference>
<dbReference type="Proteomes" id="UP000199542">
    <property type="component" value="Unassembled WGS sequence"/>
</dbReference>
<gene>
    <name evidence="1" type="ORF">SAMN02927900_04786</name>
</gene>
<accession>A0A1G4T7Q6</accession>
<reference evidence="1 2" key="1">
    <citation type="submission" date="2016-10" db="EMBL/GenBank/DDBJ databases">
        <authorList>
            <person name="de Groot N.N."/>
        </authorList>
    </citation>
    <scope>NUCLEOTIDE SEQUENCE [LARGE SCALE GENOMIC DNA]</scope>
    <source>
        <strain evidence="1 2">CGMCC 1.3401</strain>
    </source>
</reference>
<evidence type="ECO:0000313" key="2">
    <source>
        <dbReference type="Proteomes" id="UP000199542"/>
    </source>
</evidence>
<organism evidence="1 2">
    <name type="scientific">Rhizobium mongolense subsp. loessense</name>
    <dbReference type="NCBI Taxonomy" id="158890"/>
    <lineage>
        <taxon>Bacteria</taxon>
        <taxon>Pseudomonadati</taxon>
        <taxon>Pseudomonadota</taxon>
        <taxon>Alphaproteobacteria</taxon>
        <taxon>Hyphomicrobiales</taxon>
        <taxon>Rhizobiaceae</taxon>
        <taxon>Rhizobium/Agrobacterium group</taxon>
        <taxon>Rhizobium</taxon>
    </lineage>
</organism>
<protein>
    <submittedName>
        <fullName evidence="1">Uncharacterized protein</fullName>
    </submittedName>
</protein>
<name>A0A1G4T7Q6_9HYPH</name>
<dbReference type="EMBL" id="FMTM01000008">
    <property type="protein sequence ID" value="SCW77227.1"/>
    <property type="molecule type" value="Genomic_DNA"/>
</dbReference>